<dbReference type="InterPro" id="IPR006913">
    <property type="entry name" value="CENP-V/GFA"/>
</dbReference>
<proteinExistence type="inferred from homology"/>
<dbReference type="GO" id="GO:0046872">
    <property type="term" value="F:metal ion binding"/>
    <property type="evidence" value="ECO:0007669"/>
    <property type="project" value="UniProtKB-KW"/>
</dbReference>
<keyword evidence="2" id="KW-0479">Metal-binding</keyword>
<evidence type="ECO:0000313" key="5">
    <source>
        <dbReference type="EMBL" id="PJI92222.1"/>
    </source>
</evidence>
<evidence type="ECO:0000256" key="1">
    <source>
        <dbReference type="ARBA" id="ARBA00005495"/>
    </source>
</evidence>
<dbReference type="Proteomes" id="UP000228531">
    <property type="component" value="Unassembled WGS sequence"/>
</dbReference>
<evidence type="ECO:0000256" key="3">
    <source>
        <dbReference type="ARBA" id="ARBA00022833"/>
    </source>
</evidence>
<sequence>MLKGTCHCGAVGWTLGMMPRSVTTCNCTICRRYGAMWAYGYEGDDIEATGQTMTYRRDDSGDIDFHFCMNCGCVTHYVGCAADENGRKRAAVNVRMAAPASINALPIRHFEGYDSFKDLPRDGRTVRDMWF</sequence>
<reference evidence="5 6" key="1">
    <citation type="submission" date="2017-11" db="EMBL/GenBank/DDBJ databases">
        <title>Genomic Encyclopedia of Archaeal and Bacterial Type Strains, Phase II (KMG-II): From Individual Species to Whole Genera.</title>
        <authorList>
            <person name="Goeker M."/>
        </authorList>
    </citation>
    <scope>NUCLEOTIDE SEQUENCE [LARGE SCALE GENOMIC DNA]</scope>
    <source>
        <strain evidence="5 6">DSM 29128</strain>
    </source>
</reference>
<dbReference type="GO" id="GO:0016846">
    <property type="term" value="F:carbon-sulfur lyase activity"/>
    <property type="evidence" value="ECO:0007669"/>
    <property type="project" value="InterPro"/>
</dbReference>
<dbReference type="PROSITE" id="PS51891">
    <property type="entry name" value="CENP_V_GFA"/>
    <property type="match status" value="1"/>
</dbReference>
<protein>
    <recommendedName>
        <fullName evidence="4">CENP-V/GFA domain-containing protein</fullName>
    </recommendedName>
</protein>
<dbReference type="PANTHER" id="PTHR28620">
    <property type="entry name" value="CENTROMERE PROTEIN V"/>
    <property type="match status" value="1"/>
</dbReference>
<dbReference type="PANTHER" id="PTHR28620:SF1">
    <property type="entry name" value="CENP-V_GFA DOMAIN-CONTAINING PROTEIN"/>
    <property type="match status" value="1"/>
</dbReference>
<comment type="similarity">
    <text evidence="1">Belongs to the Gfa family.</text>
</comment>
<evidence type="ECO:0000259" key="4">
    <source>
        <dbReference type="PROSITE" id="PS51891"/>
    </source>
</evidence>
<dbReference type="AlphaFoldDB" id="A0A2M8WMR2"/>
<dbReference type="SUPFAM" id="SSF51316">
    <property type="entry name" value="Mss4-like"/>
    <property type="match status" value="1"/>
</dbReference>
<evidence type="ECO:0000256" key="2">
    <source>
        <dbReference type="ARBA" id="ARBA00022723"/>
    </source>
</evidence>
<feature type="domain" description="CENP-V/GFA" evidence="4">
    <location>
        <begin position="2"/>
        <end position="114"/>
    </location>
</feature>
<organism evidence="5 6">
    <name type="scientific">Yoonia maricola</name>
    <dbReference type="NCBI Taxonomy" id="420999"/>
    <lineage>
        <taxon>Bacteria</taxon>
        <taxon>Pseudomonadati</taxon>
        <taxon>Pseudomonadota</taxon>
        <taxon>Alphaproteobacteria</taxon>
        <taxon>Rhodobacterales</taxon>
        <taxon>Paracoccaceae</taxon>
        <taxon>Yoonia</taxon>
    </lineage>
</organism>
<keyword evidence="6" id="KW-1185">Reference proteome</keyword>
<evidence type="ECO:0000313" key="6">
    <source>
        <dbReference type="Proteomes" id="UP000228531"/>
    </source>
</evidence>
<dbReference type="Gene3D" id="2.170.150.70">
    <property type="match status" value="1"/>
</dbReference>
<gene>
    <name evidence="5" type="ORF">BC777_1067</name>
</gene>
<dbReference type="InterPro" id="IPR052355">
    <property type="entry name" value="CENP-V-like"/>
</dbReference>
<comment type="caution">
    <text evidence="5">The sequence shown here is derived from an EMBL/GenBank/DDBJ whole genome shotgun (WGS) entry which is preliminary data.</text>
</comment>
<dbReference type="EMBL" id="PGTY01000001">
    <property type="protein sequence ID" value="PJI92222.1"/>
    <property type="molecule type" value="Genomic_DNA"/>
</dbReference>
<dbReference type="OrthoDB" id="9807246at2"/>
<dbReference type="Pfam" id="PF04828">
    <property type="entry name" value="GFA"/>
    <property type="match status" value="1"/>
</dbReference>
<accession>A0A2M8WMR2</accession>
<dbReference type="RefSeq" id="WP_100367063.1">
    <property type="nucleotide sequence ID" value="NZ_PGTY01000001.1"/>
</dbReference>
<name>A0A2M8WMR2_9RHOB</name>
<dbReference type="InterPro" id="IPR011057">
    <property type="entry name" value="Mss4-like_sf"/>
</dbReference>
<keyword evidence="3" id="KW-0862">Zinc</keyword>